<sequence length="145" mass="17529">MFLSPRHTIYWKVLGEDTIHEKIDYLILFKPEFLSFSETVYDIYKTFPFFNHNANPIFRISDELKKYFKELIEKIYFEYQNNKQDSIEYIRSYLTIFLLTAKRELMHSTKTITEVAFLLGFEDVSNFVKYFKKQTGVTPLKFIKT</sequence>
<evidence type="ECO:0000313" key="5">
    <source>
        <dbReference type="EMBL" id="OSY87658.1"/>
    </source>
</evidence>
<evidence type="ECO:0000256" key="2">
    <source>
        <dbReference type="ARBA" id="ARBA00023125"/>
    </source>
</evidence>
<organism evidence="5 6">
    <name type="scientific">Tenacibaculum holothuriorum</name>
    <dbReference type="NCBI Taxonomy" id="1635173"/>
    <lineage>
        <taxon>Bacteria</taxon>
        <taxon>Pseudomonadati</taxon>
        <taxon>Bacteroidota</taxon>
        <taxon>Flavobacteriia</taxon>
        <taxon>Flavobacteriales</taxon>
        <taxon>Flavobacteriaceae</taxon>
        <taxon>Tenacibaculum</taxon>
    </lineage>
</organism>
<dbReference type="OrthoDB" id="1096411at2"/>
<evidence type="ECO:0000256" key="3">
    <source>
        <dbReference type="ARBA" id="ARBA00023163"/>
    </source>
</evidence>
<dbReference type="InterPro" id="IPR020449">
    <property type="entry name" value="Tscrpt_reg_AraC-type_HTH"/>
</dbReference>
<name>A0A1Y2PDA0_9FLAO</name>
<dbReference type="GO" id="GO:0043565">
    <property type="term" value="F:sequence-specific DNA binding"/>
    <property type="evidence" value="ECO:0007669"/>
    <property type="project" value="InterPro"/>
</dbReference>
<dbReference type="GO" id="GO:0003700">
    <property type="term" value="F:DNA-binding transcription factor activity"/>
    <property type="evidence" value="ECO:0007669"/>
    <property type="project" value="InterPro"/>
</dbReference>
<dbReference type="RefSeq" id="WP_086030717.1">
    <property type="nucleotide sequence ID" value="NZ_LAPZ01000007.1"/>
</dbReference>
<reference evidence="5 6" key="1">
    <citation type="submission" date="2015-03" db="EMBL/GenBank/DDBJ databases">
        <title>Genome sequence of Tenacibaculum sp. S2-2, isolated from intestinal microbiota of sea cucumber, Apostichopus japonicas.</title>
        <authorList>
            <person name="Shao Z."/>
            <person name="Wang L."/>
            <person name="Li X."/>
        </authorList>
    </citation>
    <scope>NUCLEOTIDE SEQUENCE [LARGE SCALE GENOMIC DNA]</scope>
    <source>
        <strain evidence="5 6">S2-2</strain>
    </source>
</reference>
<dbReference type="InParanoid" id="A0A1Y2PDA0"/>
<keyword evidence="3" id="KW-0804">Transcription</keyword>
<dbReference type="PANTHER" id="PTHR43280">
    <property type="entry name" value="ARAC-FAMILY TRANSCRIPTIONAL REGULATOR"/>
    <property type="match status" value="1"/>
</dbReference>
<comment type="caution">
    <text evidence="5">The sequence shown here is derived from an EMBL/GenBank/DDBJ whole genome shotgun (WGS) entry which is preliminary data.</text>
</comment>
<dbReference type="AlphaFoldDB" id="A0A1Y2PDA0"/>
<evidence type="ECO:0000313" key="6">
    <source>
        <dbReference type="Proteomes" id="UP000194221"/>
    </source>
</evidence>
<evidence type="ECO:0000256" key="1">
    <source>
        <dbReference type="ARBA" id="ARBA00023015"/>
    </source>
</evidence>
<gene>
    <name evidence="5" type="ORF">WH52_09475</name>
</gene>
<evidence type="ECO:0000259" key="4">
    <source>
        <dbReference type="PROSITE" id="PS01124"/>
    </source>
</evidence>
<proteinExistence type="predicted"/>
<keyword evidence="6" id="KW-1185">Reference proteome</keyword>
<dbReference type="PRINTS" id="PR00032">
    <property type="entry name" value="HTHARAC"/>
</dbReference>
<dbReference type="EMBL" id="LAPZ01000007">
    <property type="protein sequence ID" value="OSY87658.1"/>
    <property type="molecule type" value="Genomic_DNA"/>
</dbReference>
<dbReference type="SUPFAM" id="SSF46689">
    <property type="entry name" value="Homeodomain-like"/>
    <property type="match status" value="1"/>
</dbReference>
<accession>A0A1Y2PDA0</accession>
<dbReference type="PROSITE" id="PS01124">
    <property type="entry name" value="HTH_ARAC_FAMILY_2"/>
    <property type="match status" value="1"/>
</dbReference>
<dbReference type="InterPro" id="IPR009057">
    <property type="entry name" value="Homeodomain-like_sf"/>
</dbReference>
<keyword evidence="1" id="KW-0805">Transcription regulation</keyword>
<dbReference type="Pfam" id="PF12833">
    <property type="entry name" value="HTH_18"/>
    <property type="match status" value="1"/>
</dbReference>
<dbReference type="SMART" id="SM00342">
    <property type="entry name" value="HTH_ARAC"/>
    <property type="match status" value="1"/>
</dbReference>
<protein>
    <recommendedName>
        <fullName evidence="4">HTH araC/xylS-type domain-containing protein</fullName>
    </recommendedName>
</protein>
<feature type="domain" description="HTH araC/xylS-type" evidence="4">
    <location>
        <begin position="98"/>
        <end position="145"/>
    </location>
</feature>
<keyword evidence="2" id="KW-0238">DNA-binding</keyword>
<dbReference type="Proteomes" id="UP000194221">
    <property type="component" value="Unassembled WGS sequence"/>
</dbReference>
<dbReference type="InterPro" id="IPR018060">
    <property type="entry name" value="HTH_AraC"/>
</dbReference>
<dbReference type="Gene3D" id="1.10.10.60">
    <property type="entry name" value="Homeodomain-like"/>
    <property type="match status" value="1"/>
</dbReference>
<dbReference type="PANTHER" id="PTHR43280:SF2">
    <property type="entry name" value="HTH-TYPE TRANSCRIPTIONAL REGULATOR EXSA"/>
    <property type="match status" value="1"/>
</dbReference>
<dbReference type="STRING" id="1635173.WH52_09475"/>